<keyword evidence="8" id="KW-1185">Reference proteome</keyword>
<evidence type="ECO:0000256" key="6">
    <source>
        <dbReference type="SAM" id="Phobius"/>
    </source>
</evidence>
<keyword evidence="2" id="KW-0813">Transport</keyword>
<gene>
    <name evidence="7" type="ORF">NBR_LOCUS21785</name>
</gene>
<dbReference type="PANTHER" id="PTHR23510:SF3">
    <property type="entry name" value="MAJOR FACILITATOR SUPERFAMILY DOMAIN-CONTAINING PROTEIN 8"/>
    <property type="match status" value="1"/>
</dbReference>
<feature type="transmembrane region" description="Helical" evidence="6">
    <location>
        <begin position="228"/>
        <end position="249"/>
    </location>
</feature>
<evidence type="ECO:0000256" key="1">
    <source>
        <dbReference type="ARBA" id="ARBA00004127"/>
    </source>
</evidence>
<sequence>MDRDEISGFQLIFSPLSYPGTVLGFLQINMYTVPAIVANLLVGVSFIIMGFFFNEAPMFREGKRESVASTGTQFSMSLPPFDKLAVFCCIFAKMVQMFIYANMETIGSMYTQQMFDLSRTETTQFNSILVSLSGFIGFAFLLTYVWTKLGKRIDNRIGVIIGVLICVAFLFTTYSWWFYSENIEHDVFGIGFAMLNVHLASMYSGVLGPRRQGTMHGLNTLLASCSRVLGPFATWAVLLAAIAACYRRLVPLDFPLMPLDCSDSEEEAKKDESSK</sequence>
<evidence type="ECO:0000256" key="5">
    <source>
        <dbReference type="ARBA" id="ARBA00023136"/>
    </source>
</evidence>
<evidence type="ECO:0000313" key="7">
    <source>
        <dbReference type="EMBL" id="VDL86082.1"/>
    </source>
</evidence>
<dbReference type="OMA" id="PFATWAV"/>
<dbReference type="InterPro" id="IPR036259">
    <property type="entry name" value="MFS_trans_sf"/>
</dbReference>
<feature type="transmembrane region" description="Helical" evidence="6">
    <location>
        <begin position="157"/>
        <end position="177"/>
    </location>
</feature>
<evidence type="ECO:0000313" key="8">
    <source>
        <dbReference type="Proteomes" id="UP000271162"/>
    </source>
</evidence>
<name>A0A0N4YX12_NIPBR</name>
<reference evidence="7 8" key="2">
    <citation type="submission" date="2018-11" db="EMBL/GenBank/DDBJ databases">
        <authorList>
            <consortium name="Pathogen Informatics"/>
        </authorList>
    </citation>
    <scope>NUCLEOTIDE SEQUENCE [LARGE SCALE GENOMIC DNA]</scope>
</reference>
<evidence type="ECO:0000256" key="2">
    <source>
        <dbReference type="ARBA" id="ARBA00022448"/>
    </source>
</evidence>
<proteinExistence type="predicted"/>
<keyword evidence="4 6" id="KW-1133">Transmembrane helix</keyword>
<keyword evidence="5 6" id="KW-0472">Membrane</keyword>
<dbReference type="PANTHER" id="PTHR23510">
    <property type="entry name" value="INNER MEMBRANE TRANSPORT PROTEIN YAJR"/>
    <property type="match status" value="1"/>
</dbReference>
<feature type="transmembrane region" description="Helical" evidence="6">
    <location>
        <begin position="123"/>
        <end position="145"/>
    </location>
</feature>
<dbReference type="GO" id="GO:0022857">
    <property type="term" value="F:transmembrane transporter activity"/>
    <property type="evidence" value="ECO:0007669"/>
    <property type="project" value="InterPro"/>
</dbReference>
<dbReference type="Proteomes" id="UP000271162">
    <property type="component" value="Unassembled WGS sequence"/>
</dbReference>
<evidence type="ECO:0000256" key="4">
    <source>
        <dbReference type="ARBA" id="ARBA00022989"/>
    </source>
</evidence>
<dbReference type="STRING" id="27835.A0A0N4YX12"/>
<protein>
    <submittedName>
        <fullName evidence="9">MFS domain-containing protein</fullName>
    </submittedName>
</protein>
<dbReference type="GO" id="GO:0012505">
    <property type="term" value="C:endomembrane system"/>
    <property type="evidence" value="ECO:0007669"/>
    <property type="project" value="UniProtKB-SubCell"/>
</dbReference>
<dbReference type="Gene3D" id="1.20.1250.20">
    <property type="entry name" value="MFS general substrate transporter like domains"/>
    <property type="match status" value="1"/>
</dbReference>
<feature type="transmembrane region" description="Helical" evidence="6">
    <location>
        <begin position="31"/>
        <end position="53"/>
    </location>
</feature>
<dbReference type="InterPro" id="IPR011701">
    <property type="entry name" value="MFS"/>
</dbReference>
<dbReference type="WBParaSite" id="NBR_0002178401-mRNA-1">
    <property type="protein sequence ID" value="NBR_0002178401-mRNA-1"/>
    <property type="gene ID" value="NBR_0002178401"/>
</dbReference>
<accession>A0A0N4YX12</accession>
<dbReference type="SUPFAM" id="SSF103473">
    <property type="entry name" value="MFS general substrate transporter"/>
    <property type="match status" value="1"/>
</dbReference>
<dbReference type="AlphaFoldDB" id="A0A0N4YX12"/>
<dbReference type="GO" id="GO:0005765">
    <property type="term" value="C:lysosomal membrane"/>
    <property type="evidence" value="ECO:0007669"/>
    <property type="project" value="TreeGrafter"/>
</dbReference>
<evidence type="ECO:0000256" key="3">
    <source>
        <dbReference type="ARBA" id="ARBA00022692"/>
    </source>
</evidence>
<comment type="subcellular location">
    <subcellularLocation>
        <location evidence="1">Endomembrane system</location>
        <topology evidence="1">Multi-pass membrane protein</topology>
    </subcellularLocation>
</comment>
<reference evidence="9" key="1">
    <citation type="submission" date="2017-02" db="UniProtKB">
        <authorList>
            <consortium name="WormBaseParasite"/>
        </authorList>
    </citation>
    <scope>IDENTIFICATION</scope>
</reference>
<feature type="transmembrane region" description="Helical" evidence="6">
    <location>
        <begin position="189"/>
        <end position="207"/>
    </location>
</feature>
<dbReference type="EMBL" id="UYSL01026854">
    <property type="protein sequence ID" value="VDL86082.1"/>
    <property type="molecule type" value="Genomic_DNA"/>
</dbReference>
<feature type="transmembrane region" description="Helical" evidence="6">
    <location>
        <begin position="84"/>
        <end position="103"/>
    </location>
</feature>
<dbReference type="Pfam" id="PF07690">
    <property type="entry name" value="MFS_1"/>
    <property type="match status" value="1"/>
</dbReference>
<organism evidence="9">
    <name type="scientific">Nippostrongylus brasiliensis</name>
    <name type="common">Rat hookworm</name>
    <dbReference type="NCBI Taxonomy" id="27835"/>
    <lineage>
        <taxon>Eukaryota</taxon>
        <taxon>Metazoa</taxon>
        <taxon>Ecdysozoa</taxon>
        <taxon>Nematoda</taxon>
        <taxon>Chromadorea</taxon>
        <taxon>Rhabditida</taxon>
        <taxon>Rhabditina</taxon>
        <taxon>Rhabditomorpha</taxon>
        <taxon>Strongyloidea</taxon>
        <taxon>Heligmosomidae</taxon>
        <taxon>Nippostrongylus</taxon>
    </lineage>
</organism>
<keyword evidence="3 6" id="KW-0812">Transmembrane</keyword>
<dbReference type="InterPro" id="IPR051068">
    <property type="entry name" value="MFS_Domain-Containing_Protein"/>
</dbReference>
<evidence type="ECO:0000313" key="9">
    <source>
        <dbReference type="WBParaSite" id="NBR_0002178401-mRNA-1"/>
    </source>
</evidence>